<dbReference type="STRING" id="497964.CfE428DRAFT_3908"/>
<dbReference type="RefSeq" id="WP_006981233.1">
    <property type="nucleotide sequence ID" value="NZ_ABVL01000012.1"/>
</dbReference>
<dbReference type="GO" id="GO:0016788">
    <property type="term" value="F:hydrolase activity, acting on ester bonds"/>
    <property type="evidence" value="ECO:0007669"/>
    <property type="project" value="UniProtKB-ARBA"/>
</dbReference>
<dbReference type="Pfam" id="PF13287">
    <property type="entry name" value="Fn3_assoc"/>
    <property type="match status" value="1"/>
</dbReference>
<organism evidence="3 4">
    <name type="scientific">Chthoniobacter flavus Ellin428</name>
    <dbReference type="NCBI Taxonomy" id="497964"/>
    <lineage>
        <taxon>Bacteria</taxon>
        <taxon>Pseudomonadati</taxon>
        <taxon>Verrucomicrobiota</taxon>
        <taxon>Spartobacteria</taxon>
        <taxon>Chthoniobacterales</taxon>
        <taxon>Chthoniobacteraceae</taxon>
        <taxon>Chthoniobacter</taxon>
    </lineage>
</organism>
<gene>
    <name evidence="3" type="ORF">CfE428DRAFT_3908</name>
</gene>
<sequence length="589" mass="65378" precursor="true">MKFTQRSSRVAFFAAFCLAVMVADSRAETPAAVCNQVRFQPNWGGEKDIVGGKIEGSNVSSQTGFVTLAEIKEAPKLKEWGEVKFDNTKVYRYLRVALPHEGKGKLSKVEFYDGGQLVATDKMGLRLNYFYGDAPDDHIIGYDLREKGSTRPPGFKPGNPDLTGPADVALTAADGAVIRYTLDGTMPTADHGGIYKTPIHVDQNTTINAVAILPDRAPSPPNGVTFLLPASTKQGLAVASVGNSLTGITLNFWRYARTAGYKHTTYPFLRGGALTRELWALTSSEYAAELKEMEKTRPSLANGQPWDDFWQKIRKVDVFTLQPRDFDLEKETAAEVNFLKLFRQKWPDLQPYLYCEWVELARQRPSDKGTVPSFEMQKTFPALTWEESMSAMLLYMEELQHRLAAAYPEGRPAHIIPAALAMGWVKNKIDHGQFPGAQPGEFYSLLFSDQVHPAENGAFLVDMTWYSMLYREPSEGKVLPVGTTLTPEQARAMEQLAWDVLKHYPDCGFYEEGKEPCGQPEFANDGRIITLKSSTPGAWFRYTLDGTKPTRTRGYVYCGAISVQPGIHVQAIAYKSGMADSAVADAGQK</sequence>
<evidence type="ECO:0000256" key="1">
    <source>
        <dbReference type="SAM" id="SignalP"/>
    </source>
</evidence>
<evidence type="ECO:0000313" key="4">
    <source>
        <dbReference type="Proteomes" id="UP000005824"/>
    </source>
</evidence>
<keyword evidence="4" id="KW-1185">Reference proteome</keyword>
<proteinExistence type="predicted"/>
<feature type="signal peptide" evidence="1">
    <location>
        <begin position="1"/>
        <end position="22"/>
    </location>
</feature>
<dbReference type="InterPro" id="IPR036514">
    <property type="entry name" value="SGNH_hydro_sf"/>
</dbReference>
<feature type="chain" id="PRO_5002800438" description="GH29D-like beta-sandwich domain-containing protein" evidence="1">
    <location>
        <begin position="23"/>
        <end position="589"/>
    </location>
</feature>
<dbReference type="Proteomes" id="UP000005824">
    <property type="component" value="Unassembled WGS sequence"/>
</dbReference>
<comment type="caution">
    <text evidence="3">The sequence shown here is derived from an EMBL/GenBank/DDBJ whole genome shotgun (WGS) entry which is preliminary data.</text>
</comment>
<dbReference type="Gene3D" id="3.40.50.1110">
    <property type="entry name" value="SGNH hydrolase"/>
    <property type="match status" value="1"/>
</dbReference>
<evidence type="ECO:0000313" key="3">
    <source>
        <dbReference type="EMBL" id="EDY18523.1"/>
    </source>
</evidence>
<dbReference type="AlphaFoldDB" id="B4D4S0"/>
<dbReference type="InterPro" id="IPR026876">
    <property type="entry name" value="Fn3_assoc_repeat"/>
</dbReference>
<reference evidence="3 4" key="1">
    <citation type="journal article" date="2011" name="J. Bacteriol.">
        <title>Genome sequence of Chthoniobacter flavus Ellin428, an aerobic heterotrophic soil bacterium.</title>
        <authorList>
            <person name="Kant R."/>
            <person name="van Passel M.W."/>
            <person name="Palva A."/>
            <person name="Lucas S."/>
            <person name="Lapidus A."/>
            <person name="Glavina Del Rio T."/>
            <person name="Dalin E."/>
            <person name="Tice H."/>
            <person name="Bruce D."/>
            <person name="Goodwin L."/>
            <person name="Pitluck S."/>
            <person name="Larimer F.W."/>
            <person name="Land M.L."/>
            <person name="Hauser L."/>
            <person name="Sangwan P."/>
            <person name="de Vos W.M."/>
            <person name="Janssen P.H."/>
            <person name="Smidt H."/>
        </authorList>
    </citation>
    <scope>NUCLEOTIDE SEQUENCE [LARGE SCALE GENOMIC DNA]</scope>
    <source>
        <strain evidence="3 4">Ellin428</strain>
    </source>
</reference>
<dbReference type="Gene3D" id="2.60.120.260">
    <property type="entry name" value="Galactose-binding domain-like"/>
    <property type="match status" value="1"/>
</dbReference>
<evidence type="ECO:0000259" key="2">
    <source>
        <dbReference type="Pfam" id="PF13290"/>
    </source>
</evidence>
<dbReference type="EMBL" id="ABVL01000012">
    <property type="protein sequence ID" value="EDY18523.1"/>
    <property type="molecule type" value="Genomic_DNA"/>
</dbReference>
<accession>B4D4S0</accession>
<protein>
    <recommendedName>
        <fullName evidence="2">GH29D-like beta-sandwich domain-containing protein</fullName>
    </recommendedName>
</protein>
<name>B4D4S0_9BACT</name>
<dbReference type="InParanoid" id="B4D4S0"/>
<dbReference type="InterPro" id="IPR059177">
    <property type="entry name" value="GH29D-like_dom"/>
</dbReference>
<feature type="domain" description="GH29D-like beta-sandwich" evidence="2">
    <location>
        <begin position="163"/>
        <end position="216"/>
    </location>
</feature>
<dbReference type="Pfam" id="PF13290">
    <property type="entry name" value="CHB_HEX_C_1"/>
    <property type="match status" value="1"/>
</dbReference>
<keyword evidence="1" id="KW-0732">Signal</keyword>